<evidence type="ECO:0000313" key="5">
    <source>
        <dbReference type="EMBL" id="MBB2186974.1"/>
    </source>
</evidence>
<dbReference type="InterPro" id="IPR036188">
    <property type="entry name" value="FAD/NAD-bd_sf"/>
</dbReference>
<feature type="domain" description="FAD-binding" evidence="4">
    <location>
        <begin position="4"/>
        <end position="338"/>
    </location>
</feature>
<dbReference type="InterPro" id="IPR050641">
    <property type="entry name" value="RIFMO-like"/>
</dbReference>
<proteinExistence type="predicted"/>
<dbReference type="AlphaFoldDB" id="A0A370G3L3"/>
<gene>
    <name evidence="6" type="ORF">C7453_10513</name>
    <name evidence="5" type="ORF">HLH32_11360</name>
</gene>
<evidence type="ECO:0000256" key="2">
    <source>
        <dbReference type="ARBA" id="ARBA00022630"/>
    </source>
</evidence>
<dbReference type="SUPFAM" id="SSF51905">
    <property type="entry name" value="FAD/NAD(P)-binding domain"/>
    <property type="match status" value="1"/>
</dbReference>
<accession>A0A370G3L3</accession>
<keyword evidence="5" id="KW-0503">Monooxygenase</keyword>
<name>A0A370G3L3_GLULI</name>
<keyword evidence="2" id="KW-0285">Flavoprotein</keyword>
<dbReference type="OrthoDB" id="9791689at2"/>
<dbReference type="Proteomes" id="UP000254958">
    <property type="component" value="Unassembled WGS sequence"/>
</dbReference>
<dbReference type="RefSeq" id="WP_114727384.1">
    <property type="nucleotide sequence ID" value="NZ_BJMI01000006.1"/>
</dbReference>
<comment type="cofactor">
    <cofactor evidence="1">
        <name>FAD</name>
        <dbReference type="ChEBI" id="CHEBI:57692"/>
    </cofactor>
</comment>
<keyword evidence="7" id="KW-1185">Reference proteome</keyword>
<dbReference type="Gene3D" id="3.30.70.2450">
    <property type="match status" value="1"/>
</dbReference>
<dbReference type="Pfam" id="PF01494">
    <property type="entry name" value="FAD_binding_3"/>
    <property type="match status" value="1"/>
</dbReference>
<dbReference type="EMBL" id="JABEQI010000005">
    <property type="protein sequence ID" value="MBB2186974.1"/>
    <property type="molecule type" value="Genomic_DNA"/>
</dbReference>
<keyword evidence="5" id="KW-0560">Oxidoreductase</keyword>
<dbReference type="PRINTS" id="PR00420">
    <property type="entry name" value="RNGMNOXGNASE"/>
</dbReference>
<dbReference type="EMBL" id="QQAW01000005">
    <property type="protein sequence ID" value="RDI37606.1"/>
    <property type="molecule type" value="Genomic_DNA"/>
</dbReference>
<dbReference type="GO" id="GO:0016709">
    <property type="term" value="F:oxidoreductase activity, acting on paired donors, with incorporation or reduction of molecular oxygen, NAD(P)H as one donor, and incorporation of one atom of oxygen"/>
    <property type="evidence" value="ECO:0007669"/>
    <property type="project" value="UniProtKB-ARBA"/>
</dbReference>
<dbReference type="PANTHER" id="PTHR43004:SF19">
    <property type="entry name" value="BINDING MONOOXYGENASE, PUTATIVE (JCVI)-RELATED"/>
    <property type="match status" value="1"/>
</dbReference>
<dbReference type="GO" id="GO:0071949">
    <property type="term" value="F:FAD binding"/>
    <property type="evidence" value="ECO:0007669"/>
    <property type="project" value="InterPro"/>
</dbReference>
<reference evidence="6 7" key="1">
    <citation type="submission" date="2018-07" db="EMBL/GenBank/DDBJ databases">
        <title>Genomic Encyclopedia of Type Strains, Phase IV (KMG-IV): sequencing the most valuable type-strain genomes for metagenomic binning, comparative biology and taxonomic classification.</title>
        <authorList>
            <person name="Goeker M."/>
        </authorList>
    </citation>
    <scope>NUCLEOTIDE SEQUENCE [LARGE SCALE GENOMIC DNA]</scope>
    <source>
        <strain evidence="6 7">DSM 5603</strain>
    </source>
</reference>
<keyword evidence="3" id="KW-0274">FAD</keyword>
<dbReference type="Gene3D" id="3.50.50.60">
    <property type="entry name" value="FAD/NAD(P)-binding domain"/>
    <property type="match status" value="1"/>
</dbReference>
<evidence type="ECO:0000259" key="4">
    <source>
        <dbReference type="Pfam" id="PF01494"/>
    </source>
</evidence>
<evidence type="ECO:0000256" key="3">
    <source>
        <dbReference type="ARBA" id="ARBA00022827"/>
    </source>
</evidence>
<dbReference type="PANTHER" id="PTHR43004">
    <property type="entry name" value="TRK SYSTEM POTASSIUM UPTAKE PROTEIN"/>
    <property type="match status" value="1"/>
</dbReference>
<organism evidence="6 7">
    <name type="scientific">Gluconacetobacter liquefaciens</name>
    <name type="common">Acetobacter liquefaciens</name>
    <dbReference type="NCBI Taxonomy" id="89584"/>
    <lineage>
        <taxon>Bacteria</taxon>
        <taxon>Pseudomonadati</taxon>
        <taxon>Pseudomonadota</taxon>
        <taxon>Alphaproteobacteria</taxon>
        <taxon>Acetobacterales</taxon>
        <taxon>Acetobacteraceae</taxon>
        <taxon>Gluconacetobacter</taxon>
    </lineage>
</organism>
<evidence type="ECO:0000313" key="6">
    <source>
        <dbReference type="EMBL" id="RDI37606.1"/>
    </source>
</evidence>
<protein>
    <submittedName>
        <fullName evidence="6">2-polyprenyl-6-methoxyphenol hydroxylase-like FAD-dependent oxidoreductase</fullName>
    </submittedName>
    <submittedName>
        <fullName evidence="5">Monooxygenase</fullName>
    </submittedName>
</protein>
<evidence type="ECO:0000313" key="7">
    <source>
        <dbReference type="Proteomes" id="UP000254958"/>
    </source>
</evidence>
<dbReference type="Proteomes" id="UP000562982">
    <property type="component" value="Unassembled WGS sequence"/>
</dbReference>
<dbReference type="InterPro" id="IPR002938">
    <property type="entry name" value="FAD-bd"/>
</dbReference>
<evidence type="ECO:0000313" key="8">
    <source>
        <dbReference type="Proteomes" id="UP000562982"/>
    </source>
</evidence>
<evidence type="ECO:0000256" key="1">
    <source>
        <dbReference type="ARBA" id="ARBA00001974"/>
    </source>
</evidence>
<reference evidence="5 8" key="2">
    <citation type="submission" date="2020-04" db="EMBL/GenBank/DDBJ databases">
        <title>Description of novel Gluconacetobacter.</title>
        <authorList>
            <person name="Sombolestani A."/>
        </authorList>
    </citation>
    <scope>NUCLEOTIDE SEQUENCE [LARGE SCALE GENOMIC DNA]</scope>
    <source>
        <strain evidence="5 8">LMG 1382</strain>
    </source>
</reference>
<comment type="caution">
    <text evidence="6">The sequence shown here is derived from an EMBL/GenBank/DDBJ whole genome shotgun (WGS) entry which is preliminary data.</text>
</comment>
<sequence length="493" mass="53177">MPKPVLVVGAGPVGLTMAAELARYHVPVRIIDQSQGRTDKSRALAVWPRTLECLAASGCLDAFLATGLRADAIGIHTGSRRIGRIAFDQIASPFNLLLVIPQSETERLLETHLASLGGKVERSTELTAFTDTPEGVICRVRHASGENEEIDASWLIGCDGAHSFVRRTLGMAFEGDTLSTGFLIADVHLTGFAIPPNELAIFWHPDGALMVFPISPGRYRIIADIGTISGQPPNLGQVQSIMDRRGPGGVTLSDPAWLSHFGVNERTVRDYRADRVFLAGDAAHIHSPAGGQGMNTGMQDAFNLAWKLALVEQGKANPALLDSYSRERSPVARQILAESGRLTRLVLLRNPLAQRLRGFLAHRMLGFPEVQRAIVNRLSGIAIAYPDSPLNAGSAQGLRGPSPGQRFMPDLPIAVRDAARFTLWATDDTEARTLIGRYPSLLDPHLRAPPDGKGSWLVRPDGYVAATSRAGKWSPIEAALSKIVAKTAHPPKT</sequence>